<name>A0A9P5E5M1_9HYPO</name>
<evidence type="ECO:0000313" key="2">
    <source>
        <dbReference type="EMBL" id="KAF4496341.1"/>
    </source>
</evidence>
<evidence type="ECO:0000256" key="1">
    <source>
        <dbReference type="SAM" id="MobiDB-lite"/>
    </source>
</evidence>
<accession>A0A9P5E5M1</accession>
<dbReference type="AlphaFoldDB" id="A0A9P5E5M1"/>
<comment type="caution">
    <text evidence="2">The sequence shown here is derived from an EMBL/GenBank/DDBJ whole genome shotgun (WGS) entry which is preliminary data.</text>
</comment>
<feature type="compositionally biased region" description="Polar residues" evidence="1">
    <location>
        <begin position="115"/>
        <end position="127"/>
    </location>
</feature>
<proteinExistence type="predicted"/>
<dbReference type="EMBL" id="LUFC02000549">
    <property type="protein sequence ID" value="KAF4496341.1"/>
    <property type="molecule type" value="Genomic_DNA"/>
</dbReference>
<dbReference type="Proteomes" id="UP000737391">
    <property type="component" value="Unassembled WGS sequence"/>
</dbReference>
<protein>
    <submittedName>
        <fullName evidence="2">Nb-arc domain containing protein</fullName>
    </submittedName>
</protein>
<gene>
    <name evidence="2" type="ORF">FAGAP_7511</name>
</gene>
<sequence>MLNRAVQRFVRPSLGFLERSQRPGQSQYPPIIATISFSSRARLENCPQNNITKVLESIWRPDVLAEAKEHSGRAGVYLNKILKFSEQVCGGELSNNARTPPIMDDVMRAVGSEYSSTSQANSLSTPPQDLPDAGPALPEISQDDLDSLFTLLCCLADFQIPADLLCSGARGTYSWADDGSVTFRESTINARLRRLLVDKPLLSAALQQLEHKRLIRRYDTQGSWIVHSSLRNDRLRSLGGDSSSRWKLEALELVFSAIPLKNINDYDPPLDKLMLRQHIEHTIAQLRDAHGTYQIPSELIYVVINGLLESSFYPGRPWKEWSIGKAKHLSDSTLNVDPYLPKVLRFQGRFEGSRERLKMVHTTFHEWDRLPWSDLKGAYALQMADTMLCLKEYSQATHGARFVLDNPRYSLDLRATAYVVLAECLMEGKLQEAEHYLFELRRECTVAAEQKRKDRAEPAGDSSIGEVSGLSKEAKLRYHISMAKLAHLRRDWESAERGWTKALNAVNKIPPRSGHTTRIILLSQREVFLQLGRSSLADETKMNIVLLEKVSANSEANYWIPRFMEWQDYLKAHSSSQIAPS</sequence>
<dbReference type="OrthoDB" id="427518at2759"/>
<feature type="region of interest" description="Disordered" evidence="1">
    <location>
        <begin position="115"/>
        <end position="137"/>
    </location>
</feature>
<organism evidence="2 3">
    <name type="scientific">Fusarium agapanthi</name>
    <dbReference type="NCBI Taxonomy" id="1803897"/>
    <lineage>
        <taxon>Eukaryota</taxon>
        <taxon>Fungi</taxon>
        <taxon>Dikarya</taxon>
        <taxon>Ascomycota</taxon>
        <taxon>Pezizomycotina</taxon>
        <taxon>Sordariomycetes</taxon>
        <taxon>Hypocreomycetidae</taxon>
        <taxon>Hypocreales</taxon>
        <taxon>Nectriaceae</taxon>
        <taxon>Fusarium</taxon>
        <taxon>Fusarium fujikuroi species complex</taxon>
    </lineage>
</organism>
<keyword evidence="3" id="KW-1185">Reference proteome</keyword>
<evidence type="ECO:0000313" key="3">
    <source>
        <dbReference type="Proteomes" id="UP000737391"/>
    </source>
</evidence>
<reference evidence="2" key="1">
    <citation type="submission" date="2020-01" db="EMBL/GenBank/DDBJ databases">
        <title>Identification and distribution of gene clusters putatively required for synthesis of sphingolipid metabolism inhibitors in phylogenetically diverse species of the filamentous fungus Fusarium.</title>
        <authorList>
            <person name="Kim H.-S."/>
            <person name="Busman M."/>
            <person name="Brown D.W."/>
            <person name="Divon H."/>
            <person name="Uhlig S."/>
            <person name="Proctor R.H."/>
        </authorList>
    </citation>
    <scope>NUCLEOTIDE SEQUENCE</scope>
    <source>
        <strain evidence="2">NRRL 31653</strain>
    </source>
</reference>